<evidence type="ECO:0000313" key="5">
    <source>
        <dbReference type="Proteomes" id="UP000286134"/>
    </source>
</evidence>
<evidence type="ECO:0000313" key="4">
    <source>
        <dbReference type="EMBL" id="RKF58335.1"/>
    </source>
</evidence>
<dbReference type="Gene3D" id="3.40.50.10190">
    <property type="entry name" value="BRCT domain"/>
    <property type="match status" value="1"/>
</dbReference>
<comment type="caution">
    <text evidence="4">The sequence shown here is derived from an EMBL/GenBank/DDBJ whole genome shotgun (WGS) entry which is preliminary data.</text>
</comment>
<dbReference type="Proteomes" id="UP000286134">
    <property type="component" value="Unassembled WGS sequence"/>
</dbReference>
<organism evidence="4 5">
    <name type="scientific">Erysiphe neolycopersici</name>
    <dbReference type="NCBI Taxonomy" id="212602"/>
    <lineage>
        <taxon>Eukaryota</taxon>
        <taxon>Fungi</taxon>
        <taxon>Dikarya</taxon>
        <taxon>Ascomycota</taxon>
        <taxon>Pezizomycotina</taxon>
        <taxon>Leotiomycetes</taxon>
        <taxon>Erysiphales</taxon>
        <taxon>Erysiphaceae</taxon>
        <taxon>Erysiphe</taxon>
    </lineage>
</organism>
<gene>
    <name evidence="4" type="ORF">OnM2_068065</name>
</gene>
<dbReference type="OrthoDB" id="435460at2759"/>
<name>A0A420HLM3_9PEZI</name>
<comment type="subcellular location">
    <subcellularLocation>
        <location evidence="2">Nucleus</location>
    </subcellularLocation>
    <subcellularLocation>
        <location evidence="2">Chromosome</location>
        <location evidence="2">Telomere</location>
    </subcellularLocation>
</comment>
<dbReference type="GO" id="GO:0070187">
    <property type="term" value="C:shelterin complex"/>
    <property type="evidence" value="ECO:0007669"/>
    <property type="project" value="TreeGrafter"/>
</dbReference>
<dbReference type="GO" id="GO:0042162">
    <property type="term" value="F:telomeric DNA binding"/>
    <property type="evidence" value="ECO:0007669"/>
    <property type="project" value="TreeGrafter"/>
</dbReference>
<comment type="subunit">
    <text evidence="2">Homodimer.</text>
</comment>
<evidence type="ECO:0000256" key="2">
    <source>
        <dbReference type="RuleBase" id="RU367107"/>
    </source>
</evidence>
<dbReference type="STRING" id="212602.A0A420HLM3"/>
<evidence type="ECO:0000259" key="3">
    <source>
        <dbReference type="Pfam" id="PF16589"/>
    </source>
</evidence>
<dbReference type="Pfam" id="PF16589">
    <property type="entry name" value="BRCT_2"/>
    <property type="match status" value="1"/>
</dbReference>
<dbReference type="InterPro" id="IPR039595">
    <property type="entry name" value="TE2IP/Rap1"/>
</dbReference>
<comment type="function">
    <text evidence="2">Involved in the regulation of telomere length, clustering and has a specific role in telomere position effect (TPE).</text>
</comment>
<proteinExistence type="inferred from homology"/>
<keyword evidence="5" id="KW-1185">Reference proteome</keyword>
<dbReference type="AlphaFoldDB" id="A0A420HLM3"/>
<dbReference type="GO" id="GO:0010833">
    <property type="term" value="P:telomere maintenance via telomere lengthening"/>
    <property type="evidence" value="ECO:0007669"/>
    <property type="project" value="UniProtKB-UniRule"/>
</dbReference>
<dbReference type="SUPFAM" id="SSF52113">
    <property type="entry name" value="BRCT domain"/>
    <property type="match status" value="1"/>
</dbReference>
<dbReference type="InterPro" id="IPR036420">
    <property type="entry name" value="BRCT_dom_sf"/>
</dbReference>
<keyword evidence="2" id="KW-0158">Chromosome</keyword>
<evidence type="ECO:0000256" key="1">
    <source>
        <dbReference type="ARBA" id="ARBA00023242"/>
    </source>
</evidence>
<dbReference type="InterPro" id="IPR001357">
    <property type="entry name" value="BRCT_dom"/>
</dbReference>
<dbReference type="PANTHER" id="PTHR16466">
    <property type="entry name" value="TELOMERE REPEAT-BINDING FACTOR 2-INTERACTING PROTEIN 1"/>
    <property type="match status" value="1"/>
</dbReference>
<accession>A0A420HLM3</accession>
<keyword evidence="2" id="KW-0779">Telomere</keyword>
<comment type="similarity">
    <text evidence="2">Belongs to the RAP1 family.</text>
</comment>
<feature type="domain" description="BRCT" evidence="3">
    <location>
        <begin position="19"/>
        <end position="93"/>
    </location>
</feature>
<dbReference type="PANTHER" id="PTHR16466:SF6">
    <property type="entry name" value="TELOMERIC REPEAT-BINDING FACTOR 2-INTERACTING PROTEIN 1"/>
    <property type="match status" value="1"/>
</dbReference>
<dbReference type="GO" id="GO:0031848">
    <property type="term" value="P:protection from non-homologous end joining at telomere"/>
    <property type="evidence" value="ECO:0007669"/>
    <property type="project" value="TreeGrafter"/>
</dbReference>
<sequence length="156" mass="17898">MATIVTPMNCESSSQSTMLFQGKNFLVHRRIPEYNEIVEMIKANGGILVKLDQNADIKISDHMRGCPEENSINWTFIRDSVLNGRLQNIDEYRAEPNANTLPNFEVKRPRKDIRVAFTSDDDRILSEWCTDKENLSKFSNCLSGNSIFQALEKIVR</sequence>
<protein>
    <recommendedName>
        <fullName evidence="2">DNA-binding protein RAP1</fullName>
    </recommendedName>
</protein>
<dbReference type="EMBL" id="MCFK01006846">
    <property type="protein sequence ID" value="RKF58335.1"/>
    <property type="molecule type" value="Genomic_DNA"/>
</dbReference>
<reference evidence="4 5" key="1">
    <citation type="journal article" date="2018" name="BMC Genomics">
        <title>Comparative genome analyses reveal sequence features reflecting distinct modes of host-adaptation between dicot and monocot powdery mildew.</title>
        <authorList>
            <person name="Wu Y."/>
            <person name="Ma X."/>
            <person name="Pan Z."/>
            <person name="Kale S.D."/>
            <person name="Song Y."/>
            <person name="King H."/>
            <person name="Zhang Q."/>
            <person name="Presley C."/>
            <person name="Deng X."/>
            <person name="Wei C.I."/>
            <person name="Xiao S."/>
        </authorList>
    </citation>
    <scope>NUCLEOTIDE SEQUENCE [LARGE SCALE GENOMIC DNA]</scope>
    <source>
        <strain evidence="4">UMSG2</strain>
    </source>
</reference>
<keyword evidence="1 2" id="KW-0539">Nucleus</keyword>